<evidence type="ECO:0000313" key="1">
    <source>
        <dbReference type="EMBL" id="KAH6645904.1"/>
    </source>
</evidence>
<proteinExistence type="predicted"/>
<dbReference type="InterPro" id="IPR008775">
    <property type="entry name" value="Phytyl_CoA_dOase-like"/>
</dbReference>
<dbReference type="InterPro" id="IPR051961">
    <property type="entry name" value="Fungal_Metabolite_Diox"/>
</dbReference>
<organism evidence="1 2">
    <name type="scientific">Truncatella angustata</name>
    <dbReference type="NCBI Taxonomy" id="152316"/>
    <lineage>
        <taxon>Eukaryota</taxon>
        <taxon>Fungi</taxon>
        <taxon>Dikarya</taxon>
        <taxon>Ascomycota</taxon>
        <taxon>Pezizomycotina</taxon>
        <taxon>Sordariomycetes</taxon>
        <taxon>Xylariomycetidae</taxon>
        <taxon>Amphisphaeriales</taxon>
        <taxon>Sporocadaceae</taxon>
        <taxon>Truncatella</taxon>
    </lineage>
</organism>
<accession>A0A9P8U948</accession>
<name>A0A9P8U948_9PEZI</name>
<sequence length="434" mass="48005">MAMPLPSTTLTPGLEFRDHFYTDRSKVFDHNAERARAILETKLSALNGLEALIQLTFGDVTQSKAPIFIDARCGAASIYDAAPPATEPDVEITIKPEYIIQFSEGVLDPRLGMFKDALFHETSMPKGDIPKAVRFADLLTPDPPVAPKHADAFIGQELPKPTSDISQVKRDIQKFGYGFVENALSQEEVRILKKAVQEQAAGERKDGVATFDGGPHAPNQRIWNIINRGDEFIDLLNHPLIDEVIPWYLGDHPIISSYSANIARPGNVPMQLHTDQMAITPPRRDIAFGMNIMFYLEDTTDVNGATRVYPASHLGNVAPSDIFTVDGSVAAEAPAGTALVFESRLWHATGPNRKETGERPVILIFFMRSFVRPQENVYLSLRKEVEAKLPDRQKAFLGFRSAPGIGGQDGNTLEGHYVSRKEDAIGRLRAPHEE</sequence>
<dbReference type="EMBL" id="JAGPXC010000010">
    <property type="protein sequence ID" value="KAH6645904.1"/>
    <property type="molecule type" value="Genomic_DNA"/>
</dbReference>
<evidence type="ECO:0000313" key="2">
    <source>
        <dbReference type="Proteomes" id="UP000758603"/>
    </source>
</evidence>
<dbReference type="SUPFAM" id="SSF51197">
    <property type="entry name" value="Clavaminate synthase-like"/>
    <property type="match status" value="1"/>
</dbReference>
<evidence type="ECO:0008006" key="3">
    <source>
        <dbReference type="Google" id="ProtNLM"/>
    </source>
</evidence>
<dbReference type="PANTHER" id="PTHR37563:SF2">
    <property type="entry name" value="PHYTANOYL-COA DIOXYGENASE FAMILY PROTEIN (AFU_ORTHOLOGUE AFUA_2G03330)"/>
    <property type="match status" value="1"/>
</dbReference>
<dbReference type="GeneID" id="70127621"/>
<gene>
    <name evidence="1" type="ORF">BKA67DRAFT_526154</name>
</gene>
<dbReference type="PANTHER" id="PTHR37563">
    <property type="entry name" value="PHYTANOYL-COA DIOXYGENASE FAMILY PROTEIN (AFU_ORTHOLOGUE AFUA_2G03330)"/>
    <property type="match status" value="1"/>
</dbReference>
<dbReference type="AlphaFoldDB" id="A0A9P8U948"/>
<dbReference type="Proteomes" id="UP000758603">
    <property type="component" value="Unassembled WGS sequence"/>
</dbReference>
<dbReference type="Gene3D" id="2.60.120.620">
    <property type="entry name" value="q2cbj1_9rhob like domain"/>
    <property type="match status" value="1"/>
</dbReference>
<comment type="caution">
    <text evidence="1">The sequence shown here is derived from an EMBL/GenBank/DDBJ whole genome shotgun (WGS) entry which is preliminary data.</text>
</comment>
<protein>
    <recommendedName>
        <fullName evidence="3">Dioxygenase</fullName>
    </recommendedName>
</protein>
<dbReference type="Pfam" id="PF05721">
    <property type="entry name" value="PhyH"/>
    <property type="match status" value="1"/>
</dbReference>
<dbReference type="RefSeq" id="XP_045952418.1">
    <property type="nucleotide sequence ID" value="XM_046098729.1"/>
</dbReference>
<reference evidence="1" key="1">
    <citation type="journal article" date="2021" name="Nat. Commun.">
        <title>Genetic determinants of endophytism in the Arabidopsis root mycobiome.</title>
        <authorList>
            <person name="Mesny F."/>
            <person name="Miyauchi S."/>
            <person name="Thiergart T."/>
            <person name="Pickel B."/>
            <person name="Atanasova L."/>
            <person name="Karlsson M."/>
            <person name="Huettel B."/>
            <person name="Barry K.W."/>
            <person name="Haridas S."/>
            <person name="Chen C."/>
            <person name="Bauer D."/>
            <person name="Andreopoulos W."/>
            <person name="Pangilinan J."/>
            <person name="LaButti K."/>
            <person name="Riley R."/>
            <person name="Lipzen A."/>
            <person name="Clum A."/>
            <person name="Drula E."/>
            <person name="Henrissat B."/>
            <person name="Kohler A."/>
            <person name="Grigoriev I.V."/>
            <person name="Martin F.M."/>
            <person name="Hacquard S."/>
        </authorList>
    </citation>
    <scope>NUCLEOTIDE SEQUENCE</scope>
    <source>
        <strain evidence="1">MPI-SDFR-AT-0073</strain>
    </source>
</reference>
<dbReference type="OrthoDB" id="445007at2759"/>
<keyword evidence="2" id="KW-1185">Reference proteome</keyword>